<dbReference type="Ensembl" id="ENSOTST00005107109.2">
    <property type="protein sequence ID" value="ENSOTSP00005099005.2"/>
    <property type="gene ID" value="ENSOTSG00005045685.2"/>
</dbReference>
<dbReference type="Proteomes" id="UP000694402">
    <property type="component" value="Unassembled WGS sequence"/>
</dbReference>
<evidence type="ECO:0000259" key="6">
    <source>
        <dbReference type="Pfam" id="PF06294"/>
    </source>
</evidence>
<dbReference type="PANTHER" id="PTHR12509">
    <property type="entry name" value="SPERMATOGENESIS-ASSOCIATED 4-RELATED"/>
    <property type="match status" value="1"/>
</dbReference>
<evidence type="ECO:0000256" key="5">
    <source>
        <dbReference type="SAM" id="MobiDB-lite"/>
    </source>
</evidence>
<dbReference type="GO" id="GO:0051493">
    <property type="term" value="P:regulation of cytoskeleton organization"/>
    <property type="evidence" value="ECO:0007669"/>
    <property type="project" value="TreeGrafter"/>
</dbReference>
<evidence type="ECO:0000256" key="1">
    <source>
        <dbReference type="ARBA" id="ARBA00004123"/>
    </source>
</evidence>
<protein>
    <recommendedName>
        <fullName evidence="4">Spermatogenesis-associated protein 4</fullName>
    </recommendedName>
</protein>
<keyword evidence="2" id="KW-0539">Nucleus</keyword>
<dbReference type="GeneTree" id="ENSGT00910000144159"/>
<reference evidence="7" key="1">
    <citation type="submission" date="2025-08" db="UniProtKB">
        <authorList>
            <consortium name="Ensembl"/>
        </authorList>
    </citation>
    <scope>IDENTIFICATION</scope>
</reference>
<dbReference type="AlphaFoldDB" id="A0A8C8JWN1"/>
<comment type="subcellular location">
    <subcellularLocation>
        <location evidence="1">Nucleus</location>
    </subcellularLocation>
</comment>
<dbReference type="Pfam" id="PF06294">
    <property type="entry name" value="CH_2"/>
    <property type="match status" value="1"/>
</dbReference>
<keyword evidence="8" id="KW-1185">Reference proteome</keyword>
<name>A0A8C8JWN1_ONCTS</name>
<organism evidence="7 8">
    <name type="scientific">Oncorhynchus tshawytscha</name>
    <name type="common">Chinook salmon</name>
    <name type="synonym">Salmo tshawytscha</name>
    <dbReference type="NCBI Taxonomy" id="74940"/>
    <lineage>
        <taxon>Eukaryota</taxon>
        <taxon>Metazoa</taxon>
        <taxon>Chordata</taxon>
        <taxon>Craniata</taxon>
        <taxon>Vertebrata</taxon>
        <taxon>Euteleostomi</taxon>
        <taxon>Actinopterygii</taxon>
        <taxon>Neopterygii</taxon>
        <taxon>Teleostei</taxon>
        <taxon>Protacanthopterygii</taxon>
        <taxon>Salmoniformes</taxon>
        <taxon>Salmonidae</taxon>
        <taxon>Salmoninae</taxon>
        <taxon>Oncorhynchus</taxon>
    </lineage>
</organism>
<accession>A0A8C8JWN1</accession>
<dbReference type="Gene3D" id="1.10.418.10">
    <property type="entry name" value="Calponin-like domain"/>
    <property type="match status" value="1"/>
</dbReference>
<dbReference type="GO" id="GO:0005930">
    <property type="term" value="C:axoneme"/>
    <property type="evidence" value="ECO:0007669"/>
    <property type="project" value="TreeGrafter"/>
</dbReference>
<gene>
    <name evidence="7" type="primary">spata4</name>
</gene>
<dbReference type="GO" id="GO:0005634">
    <property type="term" value="C:nucleus"/>
    <property type="evidence" value="ECO:0007669"/>
    <property type="project" value="UniProtKB-SubCell"/>
</dbReference>
<reference evidence="7" key="2">
    <citation type="submission" date="2025-09" db="UniProtKB">
        <authorList>
            <consortium name="Ensembl"/>
        </authorList>
    </citation>
    <scope>IDENTIFICATION</scope>
</reference>
<dbReference type="GO" id="GO:0008017">
    <property type="term" value="F:microtubule binding"/>
    <property type="evidence" value="ECO:0007669"/>
    <property type="project" value="TreeGrafter"/>
</dbReference>
<feature type="domain" description="CH-like" evidence="6">
    <location>
        <begin position="33"/>
        <end position="128"/>
    </location>
</feature>
<evidence type="ECO:0000313" key="7">
    <source>
        <dbReference type="Ensembl" id="ENSOTSP00005099005.2"/>
    </source>
</evidence>
<sequence>MYLPAIRSPFQEKEEQTMAYAQPPKKTGLPREVLKWLQSLDLSFSPKNMRRDFSNGYLVAEMFSWYYHEDFPMHSYNNGTSLPTKQGNWAQIERFLVKQNIHLQKEVLDGTIHCKPGAAELLVQEIYTILTNRRIKGIQGREIDFTDRDYQDQLPMLARATASKAIKNNLRLTEVIAEPNISTNQRKVQAIIHMHLEQRAAERVQNPKRFNVKPTLGELAVRLPPSSHHGDDSSDNNASVQSGTAKSCEPSIRSKASVHFKEIEVRQTDRRSLIAI</sequence>
<dbReference type="InterPro" id="IPR036872">
    <property type="entry name" value="CH_dom_sf"/>
</dbReference>
<evidence type="ECO:0000256" key="2">
    <source>
        <dbReference type="ARBA" id="ARBA00023242"/>
    </source>
</evidence>
<evidence type="ECO:0000313" key="8">
    <source>
        <dbReference type="Proteomes" id="UP000694402"/>
    </source>
</evidence>
<dbReference type="PANTHER" id="PTHR12509:SF8">
    <property type="entry name" value="SPERMATOGENESIS-ASSOCIATED PROTEIN 4"/>
    <property type="match status" value="1"/>
</dbReference>
<dbReference type="InterPro" id="IPR052111">
    <property type="entry name" value="Spermatogenesis_Ciliary_MAP"/>
</dbReference>
<feature type="region of interest" description="Disordered" evidence="5">
    <location>
        <begin position="222"/>
        <end position="253"/>
    </location>
</feature>
<proteinExistence type="predicted"/>
<evidence type="ECO:0000256" key="4">
    <source>
        <dbReference type="ARBA" id="ARBA00071322"/>
    </source>
</evidence>
<dbReference type="FunFam" id="1.10.418.10:FF:000061">
    <property type="entry name" value="Spermatogenesis associated 4"/>
    <property type="match status" value="1"/>
</dbReference>
<evidence type="ECO:0000256" key="3">
    <source>
        <dbReference type="ARBA" id="ARBA00058372"/>
    </source>
</evidence>
<comment type="function">
    <text evidence="3">May play a role in apoptosis regulation.</text>
</comment>
<dbReference type="InterPro" id="IPR010441">
    <property type="entry name" value="CH_2"/>
</dbReference>